<dbReference type="InterPro" id="IPR052536">
    <property type="entry name" value="ABC-4_Integral_Memb_Prot"/>
</dbReference>
<feature type="transmembrane region" description="Helical" evidence="6">
    <location>
        <begin position="284"/>
        <end position="305"/>
    </location>
</feature>
<dbReference type="PANTHER" id="PTHR46795:SF3">
    <property type="entry name" value="ABC TRANSPORTER PERMEASE"/>
    <property type="match status" value="1"/>
</dbReference>
<protein>
    <submittedName>
        <fullName evidence="8">Permease family protein</fullName>
    </submittedName>
</protein>
<keyword evidence="3 6" id="KW-0812">Transmembrane</keyword>
<sequence>MLWKLSLTGIKGRLRDYIVLFSGLVMTSAIFYMFESIASNEAFLESNSTVGSTVLIFHFGSVLLAIITFVYILYANSFLMAMRQKDYAMFMMLGAKGRKIAQMIFTETFVVGATATVVGSAIGVGLTSIVERILVEQLNISITHFTPFSVKGILITLFFFAVLFLLAAITNAFSIVKKPILTLIRAEATPTRMKQNKFLFLLEVVLGVVLLGVGYYVLSEIARIGLSGLGISLVTICLGTYFIFHSVIIFFLSLLKKSEGISLKKLNNFTLSQLSFRIRDYTQMLSMVAILFALALGALTVGLGFRNQISALTNSSNAYDLVLNNAQKIDQGKVRELNPTSNNIYAQKEDEQYVYYNYDEWEKEPLRYIAYSGNTFADNKVKTATAEEIANSSDLQETLRQNELPTQQAKGIKLVRASEFDQLALPETTLQLITVKDFEASLSGIETLVKENNQVNPELKDYQAMSGQKYEMYQQVNGIFSGMEFMGFFLGIAFLAMLASCLMFKILSGSKSDIGRYTMLEKIGTTRGLLRQSIRREIGVLFLAPGILGAIHVLFGLRLFEFLMNDPYRDVLIPFGIFFVMYFIYYVLTVWLYTSIVLKREK</sequence>
<dbReference type="AlphaFoldDB" id="A0A7Z9ASK1"/>
<feature type="transmembrane region" description="Helical" evidence="6">
    <location>
        <begin position="100"/>
        <end position="130"/>
    </location>
</feature>
<feature type="transmembrane region" description="Helical" evidence="6">
    <location>
        <begin position="538"/>
        <end position="560"/>
    </location>
</feature>
<keyword evidence="5 6" id="KW-0472">Membrane</keyword>
<organism evidence="8 9">
    <name type="scientific">Enterococcus hirae</name>
    <dbReference type="NCBI Taxonomy" id="1354"/>
    <lineage>
        <taxon>Bacteria</taxon>
        <taxon>Bacillati</taxon>
        <taxon>Bacillota</taxon>
        <taxon>Bacilli</taxon>
        <taxon>Lactobacillales</taxon>
        <taxon>Enterococcaceae</taxon>
        <taxon>Enterococcus</taxon>
    </lineage>
</organism>
<dbReference type="GO" id="GO:0005886">
    <property type="term" value="C:plasma membrane"/>
    <property type="evidence" value="ECO:0007669"/>
    <property type="project" value="UniProtKB-SubCell"/>
</dbReference>
<accession>A0A7Z9ASK1</accession>
<evidence type="ECO:0000256" key="2">
    <source>
        <dbReference type="ARBA" id="ARBA00022475"/>
    </source>
</evidence>
<dbReference type="InterPro" id="IPR003838">
    <property type="entry name" value="ABC3_permease_C"/>
</dbReference>
<dbReference type="PANTHER" id="PTHR46795">
    <property type="entry name" value="ABC TRANSPORTER PERMEASE-RELATED-RELATED"/>
    <property type="match status" value="1"/>
</dbReference>
<evidence type="ECO:0000256" key="1">
    <source>
        <dbReference type="ARBA" id="ARBA00004651"/>
    </source>
</evidence>
<proteinExistence type="inferred from homology"/>
<evidence type="ECO:0000313" key="8">
    <source>
        <dbReference type="EMBL" id="VTQ59096.1"/>
    </source>
</evidence>
<comment type="caution">
    <text evidence="8">The sequence shown here is derived from an EMBL/GenBank/DDBJ whole genome shotgun (WGS) entry which is preliminary data.</text>
</comment>
<gene>
    <name evidence="8" type="ORF">NCTC12204_00296</name>
</gene>
<feature type="transmembrane region" description="Helical" evidence="6">
    <location>
        <begin position="150"/>
        <end position="176"/>
    </location>
</feature>
<feature type="transmembrane region" description="Helical" evidence="6">
    <location>
        <begin position="572"/>
        <end position="593"/>
    </location>
</feature>
<keyword evidence="6" id="KW-0813">Transport</keyword>
<evidence type="ECO:0000256" key="6">
    <source>
        <dbReference type="PIRNR" id="PIRNR018968"/>
    </source>
</evidence>
<evidence type="ECO:0000256" key="4">
    <source>
        <dbReference type="ARBA" id="ARBA00022989"/>
    </source>
</evidence>
<evidence type="ECO:0000256" key="3">
    <source>
        <dbReference type="ARBA" id="ARBA00022692"/>
    </source>
</evidence>
<reference evidence="8 9" key="1">
    <citation type="submission" date="2019-05" db="EMBL/GenBank/DDBJ databases">
        <authorList>
            <consortium name="Pathogen Informatics"/>
        </authorList>
    </citation>
    <scope>NUCLEOTIDE SEQUENCE [LARGE SCALE GENOMIC DNA]</scope>
    <source>
        <strain evidence="8 9">NCTC12204</strain>
    </source>
</reference>
<keyword evidence="4 6" id="KW-1133">Transmembrane helix</keyword>
<evidence type="ECO:0000256" key="5">
    <source>
        <dbReference type="ARBA" id="ARBA00023136"/>
    </source>
</evidence>
<dbReference type="Proteomes" id="UP000352698">
    <property type="component" value="Unassembled WGS sequence"/>
</dbReference>
<comment type="similarity">
    <text evidence="6">Belongs to the ABC-4 integral membrane protein family.</text>
</comment>
<evidence type="ECO:0000313" key="9">
    <source>
        <dbReference type="Proteomes" id="UP000352698"/>
    </source>
</evidence>
<dbReference type="GO" id="GO:0055085">
    <property type="term" value="P:transmembrane transport"/>
    <property type="evidence" value="ECO:0007669"/>
    <property type="project" value="UniProtKB-UniRule"/>
</dbReference>
<keyword evidence="2 6" id="KW-1003">Cell membrane</keyword>
<comment type="subcellular location">
    <subcellularLocation>
        <location evidence="1 6">Cell membrane</location>
        <topology evidence="1 6">Multi-pass membrane protein</topology>
    </subcellularLocation>
</comment>
<feature type="transmembrane region" description="Helical" evidence="6">
    <location>
        <begin position="54"/>
        <end position="79"/>
    </location>
</feature>
<feature type="transmembrane region" description="Helical" evidence="6">
    <location>
        <begin position="230"/>
        <end position="255"/>
    </location>
</feature>
<dbReference type="InterPro" id="IPR027022">
    <property type="entry name" value="ABC_permease_BceB-typ"/>
</dbReference>
<dbReference type="Pfam" id="PF02687">
    <property type="entry name" value="FtsX"/>
    <property type="match status" value="1"/>
</dbReference>
<dbReference type="EMBL" id="CABEEP010000001">
    <property type="protein sequence ID" value="VTQ59096.1"/>
    <property type="molecule type" value="Genomic_DNA"/>
</dbReference>
<dbReference type="RefSeq" id="WP_010736940.1">
    <property type="nucleotide sequence ID" value="NZ_CABEEP010000001.1"/>
</dbReference>
<evidence type="ECO:0000259" key="7">
    <source>
        <dbReference type="Pfam" id="PF02687"/>
    </source>
</evidence>
<feature type="domain" description="ABC3 transporter permease C-terminal" evidence="7">
    <location>
        <begin position="60"/>
        <end position="179"/>
    </location>
</feature>
<feature type="transmembrane region" description="Helical" evidence="6">
    <location>
        <begin position="485"/>
        <end position="507"/>
    </location>
</feature>
<dbReference type="PIRSF" id="PIRSF018968">
    <property type="entry name" value="ABC_permease_BceB"/>
    <property type="match status" value="1"/>
</dbReference>
<name>A0A7Z9ASK1_ENTHR</name>
<feature type="transmembrane region" description="Helical" evidence="6">
    <location>
        <begin position="197"/>
        <end position="218"/>
    </location>
</feature>
<feature type="transmembrane region" description="Helical" evidence="6">
    <location>
        <begin position="14"/>
        <end position="34"/>
    </location>
</feature>